<evidence type="ECO:0000256" key="5">
    <source>
        <dbReference type="ARBA" id="ARBA00022833"/>
    </source>
</evidence>
<evidence type="ECO:0000256" key="1">
    <source>
        <dbReference type="ARBA" id="ARBA00006040"/>
    </source>
</evidence>
<protein>
    <recommendedName>
        <fullName evidence="8">Peptidase M3A/M3B catalytic domain-containing protein</fullName>
    </recommendedName>
</protein>
<gene>
    <name evidence="9" type="ORF">B0T14DRAFT_500971</name>
</gene>
<dbReference type="AlphaFoldDB" id="A0AA39TLT1"/>
<keyword evidence="2 7" id="KW-0645">Protease</keyword>
<dbReference type="Gene3D" id="1.20.1050.40">
    <property type="entry name" value="Endopeptidase. Chain P, domain 1"/>
    <property type="match status" value="1"/>
</dbReference>
<keyword evidence="6 7" id="KW-0482">Metalloprotease</keyword>
<dbReference type="Gene3D" id="3.40.390.10">
    <property type="entry name" value="Collagenase (Catalytic Domain)"/>
    <property type="match status" value="1"/>
</dbReference>
<evidence type="ECO:0000256" key="2">
    <source>
        <dbReference type="ARBA" id="ARBA00022670"/>
    </source>
</evidence>
<keyword evidence="3 7" id="KW-0479">Metal-binding</keyword>
<feature type="domain" description="Peptidase M3A/M3B catalytic" evidence="8">
    <location>
        <begin position="229"/>
        <end position="673"/>
    </location>
</feature>
<sequence length="675" mass="76440">MPPNVGTNATLSGTPPQSLIVFDATPSSLIAEARALISTSRAVWDSIAAGVATDKATFDNTIRPIIDDENGSLAKSRLLRFYASTSPSKELREASHTATTLLNDSDAERLSRVDVFARIAAVVQNMNDNPTLDDQSKYYVQKLHRAMCMNGCVILDSRNRDAFHQVNKRVKELVRQCTENLEEDTSGIWLTPEELEGLPQDRIDKLPKGDGENQGKLWLKTKPPTGGVLWYAHSGATRKKFYYAKYNRLPQNVPLFRELVVARDTMARLLGFHNYFAYQTSLKMAQTPEAVTTLLQDIKQRTSPAALLGASELLSIKTEQQQQQQQQQQQIVHDGTGTELFFWDEDYYARIRDEREETPIHQTADSSEYFELYSTLDALLSLFGRLFDTRFERITSEQQIELGNSAGHAGPLIWHEDVMMYAAWDTRDSPDSFLGYAYFDLFPRQGKYGHRGCYDIQYGYEKADGSGFHPSVAFIMNYPKPTPSKPTLLGFTAARQMFHELGHLHQGLLARVRHAALQRIDRDFVEAPCIMFEQFFSNSAIVQEISHHYSYISPEYHAAWLGGGAREATNQPPIRLDEKATAQLVGDSRLRRRERIDRQTFNLFLSWFDVLVHSPTSHEELEQMDLAAAYNKLKTEMTGLRGGEALGEGWAWSQGQSVFRMIVSGYDAGYYAYVL</sequence>
<dbReference type="GO" id="GO:0004222">
    <property type="term" value="F:metalloendopeptidase activity"/>
    <property type="evidence" value="ECO:0007669"/>
    <property type="project" value="InterPro"/>
</dbReference>
<keyword evidence="5 7" id="KW-0862">Zinc</keyword>
<dbReference type="Proteomes" id="UP001175000">
    <property type="component" value="Unassembled WGS sequence"/>
</dbReference>
<dbReference type="InterPro" id="IPR024077">
    <property type="entry name" value="Neurolysin/TOP_dom2"/>
</dbReference>
<evidence type="ECO:0000313" key="10">
    <source>
        <dbReference type="Proteomes" id="UP001175000"/>
    </source>
</evidence>
<dbReference type="InterPro" id="IPR001567">
    <property type="entry name" value="Pept_M3A_M3B_dom"/>
</dbReference>
<comment type="cofactor">
    <cofactor evidence="7">
        <name>Zn(2+)</name>
        <dbReference type="ChEBI" id="CHEBI:29105"/>
    </cofactor>
    <text evidence="7">Binds 1 zinc ion.</text>
</comment>
<evidence type="ECO:0000256" key="4">
    <source>
        <dbReference type="ARBA" id="ARBA00022801"/>
    </source>
</evidence>
<dbReference type="InterPro" id="IPR045090">
    <property type="entry name" value="Pept_M3A_M3B"/>
</dbReference>
<dbReference type="GO" id="GO:0006508">
    <property type="term" value="P:proteolysis"/>
    <property type="evidence" value="ECO:0007669"/>
    <property type="project" value="UniProtKB-KW"/>
</dbReference>
<dbReference type="Gene3D" id="1.10.1370.10">
    <property type="entry name" value="Neurolysin, domain 3"/>
    <property type="match status" value="1"/>
</dbReference>
<reference evidence="9" key="1">
    <citation type="submission" date="2023-06" db="EMBL/GenBank/DDBJ databases">
        <title>Genome-scale phylogeny and comparative genomics of the fungal order Sordariales.</title>
        <authorList>
            <consortium name="Lawrence Berkeley National Laboratory"/>
            <person name="Hensen N."/>
            <person name="Bonometti L."/>
            <person name="Westerberg I."/>
            <person name="Brannstrom I.O."/>
            <person name="Guillou S."/>
            <person name="Cros-Aarteil S."/>
            <person name="Calhoun S."/>
            <person name="Haridas S."/>
            <person name="Kuo A."/>
            <person name="Mondo S."/>
            <person name="Pangilinan J."/>
            <person name="Riley R."/>
            <person name="Labutti K."/>
            <person name="Andreopoulos B."/>
            <person name="Lipzen A."/>
            <person name="Chen C."/>
            <person name="Yanf M."/>
            <person name="Daum C."/>
            <person name="Ng V."/>
            <person name="Clum A."/>
            <person name="Steindorff A."/>
            <person name="Ohm R."/>
            <person name="Martin F."/>
            <person name="Silar P."/>
            <person name="Natvig D."/>
            <person name="Lalanne C."/>
            <person name="Gautier V."/>
            <person name="Ament-Velasquez S.L."/>
            <person name="Kruys A."/>
            <person name="Hutchinson M.I."/>
            <person name="Powell A.J."/>
            <person name="Barry K."/>
            <person name="Miller A.N."/>
            <person name="Grigoriev I.V."/>
            <person name="Debuchy R."/>
            <person name="Gladieux P."/>
            <person name="Thoren M.H."/>
            <person name="Johannesson H."/>
        </authorList>
    </citation>
    <scope>NUCLEOTIDE SEQUENCE</scope>
    <source>
        <strain evidence="9">CBS 606.72</strain>
    </source>
</reference>
<dbReference type="PANTHER" id="PTHR11804">
    <property type="entry name" value="PROTEASE M3 THIMET OLIGOPEPTIDASE-RELATED"/>
    <property type="match status" value="1"/>
</dbReference>
<dbReference type="PANTHER" id="PTHR11804:SF84">
    <property type="entry name" value="SACCHAROLYSIN"/>
    <property type="match status" value="1"/>
</dbReference>
<evidence type="ECO:0000313" key="9">
    <source>
        <dbReference type="EMBL" id="KAK0612004.1"/>
    </source>
</evidence>
<evidence type="ECO:0000256" key="7">
    <source>
        <dbReference type="RuleBase" id="RU003435"/>
    </source>
</evidence>
<evidence type="ECO:0000256" key="3">
    <source>
        <dbReference type="ARBA" id="ARBA00022723"/>
    </source>
</evidence>
<organism evidence="9 10">
    <name type="scientific">Immersiella caudata</name>
    <dbReference type="NCBI Taxonomy" id="314043"/>
    <lineage>
        <taxon>Eukaryota</taxon>
        <taxon>Fungi</taxon>
        <taxon>Dikarya</taxon>
        <taxon>Ascomycota</taxon>
        <taxon>Pezizomycotina</taxon>
        <taxon>Sordariomycetes</taxon>
        <taxon>Sordariomycetidae</taxon>
        <taxon>Sordariales</taxon>
        <taxon>Lasiosphaeriaceae</taxon>
        <taxon>Immersiella</taxon>
    </lineage>
</organism>
<name>A0AA39TLT1_9PEZI</name>
<keyword evidence="4 7" id="KW-0378">Hydrolase</keyword>
<evidence type="ECO:0000259" key="8">
    <source>
        <dbReference type="Pfam" id="PF01432"/>
    </source>
</evidence>
<dbReference type="InterPro" id="IPR024079">
    <property type="entry name" value="MetalloPept_cat_dom_sf"/>
</dbReference>
<keyword evidence="10" id="KW-1185">Reference proteome</keyword>
<dbReference type="Pfam" id="PF01432">
    <property type="entry name" value="Peptidase_M3"/>
    <property type="match status" value="1"/>
</dbReference>
<dbReference type="GO" id="GO:0005758">
    <property type="term" value="C:mitochondrial intermembrane space"/>
    <property type="evidence" value="ECO:0007669"/>
    <property type="project" value="TreeGrafter"/>
</dbReference>
<dbReference type="SUPFAM" id="SSF55486">
    <property type="entry name" value="Metalloproteases ('zincins'), catalytic domain"/>
    <property type="match status" value="1"/>
</dbReference>
<comment type="caution">
    <text evidence="9">The sequence shown here is derived from an EMBL/GenBank/DDBJ whole genome shotgun (WGS) entry which is preliminary data.</text>
</comment>
<dbReference type="GO" id="GO:0006518">
    <property type="term" value="P:peptide metabolic process"/>
    <property type="evidence" value="ECO:0007669"/>
    <property type="project" value="TreeGrafter"/>
</dbReference>
<dbReference type="GO" id="GO:0046872">
    <property type="term" value="F:metal ion binding"/>
    <property type="evidence" value="ECO:0007669"/>
    <property type="project" value="UniProtKB-UniRule"/>
</dbReference>
<comment type="similarity">
    <text evidence="1 7">Belongs to the peptidase M3 family.</text>
</comment>
<dbReference type="EMBL" id="JAULSU010000007">
    <property type="protein sequence ID" value="KAK0612004.1"/>
    <property type="molecule type" value="Genomic_DNA"/>
</dbReference>
<evidence type="ECO:0000256" key="6">
    <source>
        <dbReference type="ARBA" id="ARBA00023049"/>
    </source>
</evidence>
<accession>A0AA39TLT1</accession>
<dbReference type="InterPro" id="IPR024080">
    <property type="entry name" value="Neurolysin/TOP_N"/>
</dbReference>
<proteinExistence type="inferred from homology"/>